<dbReference type="EMBL" id="BJWL01000392">
    <property type="protein sequence ID" value="GFS42067.1"/>
    <property type="molecule type" value="Genomic_DNA"/>
</dbReference>
<comment type="similarity">
    <text evidence="1">Belongs to the peptidase S8 family.</text>
</comment>
<evidence type="ECO:0000256" key="1">
    <source>
        <dbReference type="ARBA" id="ARBA00011073"/>
    </source>
</evidence>
<organism evidence="4 5">
    <name type="scientific">Actinidia rufa</name>
    <dbReference type="NCBI Taxonomy" id="165716"/>
    <lineage>
        <taxon>Eukaryota</taxon>
        <taxon>Viridiplantae</taxon>
        <taxon>Streptophyta</taxon>
        <taxon>Embryophyta</taxon>
        <taxon>Tracheophyta</taxon>
        <taxon>Spermatophyta</taxon>
        <taxon>Magnoliopsida</taxon>
        <taxon>eudicotyledons</taxon>
        <taxon>Gunneridae</taxon>
        <taxon>Pentapetalae</taxon>
        <taxon>asterids</taxon>
        <taxon>Ericales</taxon>
        <taxon>Actinidiaceae</taxon>
        <taxon>Actinidia</taxon>
    </lineage>
</organism>
<evidence type="ECO:0000313" key="4">
    <source>
        <dbReference type="EMBL" id="GFS42067.1"/>
    </source>
</evidence>
<dbReference type="Pfam" id="PF17766">
    <property type="entry name" value="fn3_6"/>
    <property type="match status" value="1"/>
</dbReference>
<dbReference type="Gene3D" id="2.60.40.2310">
    <property type="match status" value="1"/>
</dbReference>
<keyword evidence="2" id="KW-0732">Signal</keyword>
<dbReference type="InterPro" id="IPR045051">
    <property type="entry name" value="SBT"/>
</dbReference>
<feature type="domain" description="Subtilisin-like protease fibronectin type-III" evidence="3">
    <location>
        <begin position="71"/>
        <end position="164"/>
    </location>
</feature>
<evidence type="ECO:0000313" key="5">
    <source>
        <dbReference type="Proteomes" id="UP000585474"/>
    </source>
</evidence>
<comment type="caution">
    <text evidence="4">The sequence shown here is derived from an EMBL/GenBank/DDBJ whole genome shotgun (WGS) entry which is preliminary data.</text>
</comment>
<keyword evidence="5" id="KW-1185">Reference proteome</keyword>
<reference evidence="5" key="1">
    <citation type="submission" date="2019-07" db="EMBL/GenBank/DDBJ databases">
        <title>De Novo Assembly of kiwifruit Actinidia rufa.</title>
        <authorList>
            <person name="Sugita-Konishi S."/>
            <person name="Sato K."/>
            <person name="Mori E."/>
            <person name="Abe Y."/>
            <person name="Kisaki G."/>
            <person name="Hamano K."/>
            <person name="Suezawa K."/>
            <person name="Otani M."/>
            <person name="Fukuda T."/>
            <person name="Manabe T."/>
            <person name="Gomi K."/>
            <person name="Tabuchi M."/>
            <person name="Akimitsu K."/>
            <person name="Kataoka I."/>
        </authorList>
    </citation>
    <scope>NUCLEOTIDE SEQUENCE [LARGE SCALE GENOMIC DNA]</scope>
    <source>
        <strain evidence="5">cv. Fuchu</strain>
    </source>
</reference>
<dbReference type="PANTHER" id="PTHR10795">
    <property type="entry name" value="PROPROTEIN CONVERTASE SUBTILISIN/KEXIN"/>
    <property type="match status" value="1"/>
</dbReference>
<name>A0A7J0DTY6_9ERIC</name>
<dbReference type="AlphaFoldDB" id="A0A7J0DTY6"/>
<dbReference type="Proteomes" id="UP000585474">
    <property type="component" value="Unassembled WGS sequence"/>
</dbReference>
<dbReference type="InterPro" id="IPR041469">
    <property type="entry name" value="Subtilisin-like_FN3"/>
</dbReference>
<sequence length="167" mass="17982">MNAANHPSAEFGYGAGHNDPAKVANPGLVHETFKQDYVKMFCDLSYDSGKLRDIVGDNSSCPVGPIGSPAELNYPSMTNLAKPTSPFNVKFPRTVMNVGLANSAYKALVTKIEPVRTNVDLNISVDPSILSFESLNEKKSFVMTEHGAGLQANESVSAWLVWSDCTA</sequence>
<protein>
    <recommendedName>
        <fullName evidence="3">Subtilisin-like protease fibronectin type-III domain-containing protein</fullName>
    </recommendedName>
</protein>
<gene>
    <name evidence="4" type="ORF">Acr_00g0077880</name>
</gene>
<dbReference type="OrthoDB" id="4803627at2759"/>
<evidence type="ECO:0000256" key="2">
    <source>
        <dbReference type="ARBA" id="ARBA00022729"/>
    </source>
</evidence>
<accession>A0A7J0DTY6</accession>
<evidence type="ECO:0000259" key="3">
    <source>
        <dbReference type="Pfam" id="PF17766"/>
    </source>
</evidence>
<proteinExistence type="inferred from homology"/>